<gene>
    <name evidence="2" type="ORF">H4683_002894</name>
</gene>
<feature type="transmembrane region" description="Helical" evidence="1">
    <location>
        <begin position="36"/>
        <end position="58"/>
    </location>
</feature>
<organism evidence="2 3">
    <name type="scientific">Sporosarcina limicola</name>
    <dbReference type="NCBI Taxonomy" id="34101"/>
    <lineage>
        <taxon>Bacteria</taxon>
        <taxon>Bacillati</taxon>
        <taxon>Bacillota</taxon>
        <taxon>Bacilli</taxon>
        <taxon>Bacillales</taxon>
        <taxon>Caryophanaceae</taxon>
        <taxon>Sporosarcina</taxon>
    </lineage>
</organism>
<keyword evidence="1" id="KW-1133">Transmembrane helix</keyword>
<dbReference type="Proteomes" id="UP000658225">
    <property type="component" value="Unassembled WGS sequence"/>
</dbReference>
<keyword evidence="1" id="KW-0472">Membrane</keyword>
<dbReference type="EMBL" id="JADBEL010000017">
    <property type="protein sequence ID" value="MBE1555774.1"/>
    <property type="molecule type" value="Genomic_DNA"/>
</dbReference>
<sequence length="229" mass="26696">MNLSILILLPFLIVIPIIVYIMRPKKPSKWTMNKKWTYVFFATYTAVLLLAALTVELFDKKLATKPFNHFSTEDFKFIESALHLGNLSAIDPSQVIDKRTHDVGDTLHIKSYDNNPLVFIERKSENDGWIEETLFKPILIINEADFSDQVNYTKPEWEGDTVTFPVPPFTELTFTSYQDSLLLGQFTRQPPKEFGYRERQSRQIVIYLHVPKDLIIKANEDFDINYVNK</sequence>
<evidence type="ECO:0000313" key="2">
    <source>
        <dbReference type="EMBL" id="MBE1555774.1"/>
    </source>
</evidence>
<feature type="transmembrane region" description="Helical" evidence="1">
    <location>
        <begin position="6"/>
        <end position="24"/>
    </location>
</feature>
<accession>A0A927MQS0</accession>
<keyword evidence="3" id="KW-1185">Reference proteome</keyword>
<dbReference type="AlphaFoldDB" id="A0A927MQS0"/>
<keyword evidence="1" id="KW-0812">Transmembrane</keyword>
<name>A0A927MQS0_9BACL</name>
<proteinExistence type="predicted"/>
<evidence type="ECO:0000256" key="1">
    <source>
        <dbReference type="SAM" id="Phobius"/>
    </source>
</evidence>
<reference evidence="2" key="1">
    <citation type="submission" date="2020-10" db="EMBL/GenBank/DDBJ databases">
        <title>Genomic Encyclopedia of Type Strains, Phase IV (KMG-IV): sequencing the most valuable type-strain genomes for metagenomic binning, comparative biology and taxonomic classification.</title>
        <authorList>
            <person name="Goeker M."/>
        </authorList>
    </citation>
    <scope>NUCLEOTIDE SEQUENCE</scope>
    <source>
        <strain evidence="2">DSM 13886</strain>
    </source>
</reference>
<protein>
    <submittedName>
        <fullName evidence="2">Uncharacterized protein</fullName>
    </submittedName>
</protein>
<dbReference type="RefSeq" id="WP_192599469.1">
    <property type="nucleotide sequence ID" value="NZ_JADBEL010000017.1"/>
</dbReference>
<comment type="caution">
    <text evidence="2">The sequence shown here is derived from an EMBL/GenBank/DDBJ whole genome shotgun (WGS) entry which is preliminary data.</text>
</comment>
<evidence type="ECO:0000313" key="3">
    <source>
        <dbReference type="Proteomes" id="UP000658225"/>
    </source>
</evidence>